<keyword evidence="6" id="KW-0139">CF(1)</keyword>
<comment type="subcellular location">
    <subcellularLocation>
        <location evidence="1">Membrane</location>
        <topology evidence="1">Peripheral membrane protein</topology>
    </subcellularLocation>
</comment>
<feature type="domain" description="ATP synthase F1 complex delta/epsilon subunit N-terminal" evidence="8">
    <location>
        <begin position="5"/>
        <end position="82"/>
    </location>
</feature>
<organism evidence="9">
    <name type="scientific">bioreactor metagenome</name>
    <dbReference type="NCBI Taxonomy" id="1076179"/>
    <lineage>
        <taxon>unclassified sequences</taxon>
        <taxon>metagenomes</taxon>
        <taxon>ecological metagenomes</taxon>
    </lineage>
</organism>
<dbReference type="InterPro" id="IPR020546">
    <property type="entry name" value="ATP_synth_F1_dsu/esu_N"/>
</dbReference>
<dbReference type="Gene3D" id="2.60.15.10">
    <property type="entry name" value="F0F1 ATP synthase delta/epsilon subunit, N-terminal"/>
    <property type="match status" value="1"/>
</dbReference>
<dbReference type="InterPro" id="IPR036771">
    <property type="entry name" value="ATPsynth_dsu/esu_N"/>
</dbReference>
<dbReference type="AlphaFoldDB" id="A0A644UCT8"/>
<dbReference type="HAMAP" id="MF_00530">
    <property type="entry name" value="ATP_synth_epsil_bac"/>
    <property type="match status" value="1"/>
</dbReference>
<evidence type="ECO:0000256" key="5">
    <source>
        <dbReference type="ARBA" id="ARBA00023136"/>
    </source>
</evidence>
<dbReference type="PANTHER" id="PTHR13822:SF10">
    <property type="entry name" value="ATP SYNTHASE EPSILON CHAIN, CHLOROPLASTIC"/>
    <property type="match status" value="1"/>
</dbReference>
<keyword evidence="4" id="KW-0406">Ion transport</keyword>
<name>A0A644UCT8_9ZZZZ</name>
<dbReference type="EMBL" id="VSSQ01000099">
    <property type="protein sequence ID" value="MPL76670.1"/>
    <property type="molecule type" value="Genomic_DNA"/>
</dbReference>
<evidence type="ECO:0000256" key="3">
    <source>
        <dbReference type="ARBA" id="ARBA00022448"/>
    </source>
</evidence>
<evidence type="ECO:0000256" key="7">
    <source>
        <dbReference type="ARBA" id="ARBA00023310"/>
    </source>
</evidence>
<comment type="similarity">
    <text evidence="2">Belongs to the ATPase epsilon chain family.</text>
</comment>
<comment type="caution">
    <text evidence="9">The sequence shown here is derived from an EMBL/GenBank/DDBJ whole genome shotgun (WGS) entry which is preliminary data.</text>
</comment>
<evidence type="ECO:0000256" key="4">
    <source>
        <dbReference type="ARBA" id="ARBA00023065"/>
    </source>
</evidence>
<dbReference type="SUPFAM" id="SSF51344">
    <property type="entry name" value="Epsilon subunit of F1F0-ATP synthase N-terminal domain"/>
    <property type="match status" value="1"/>
</dbReference>
<proteinExistence type="inferred from homology"/>
<keyword evidence="5" id="KW-0472">Membrane</keyword>
<accession>A0A644UCT8</accession>
<evidence type="ECO:0000259" key="8">
    <source>
        <dbReference type="Pfam" id="PF02823"/>
    </source>
</evidence>
<keyword evidence="3" id="KW-0813">Transport</keyword>
<dbReference type="GO" id="GO:0046933">
    <property type="term" value="F:proton-transporting ATP synthase activity, rotational mechanism"/>
    <property type="evidence" value="ECO:0007669"/>
    <property type="project" value="InterPro"/>
</dbReference>
<dbReference type="NCBIfam" id="TIGR01216">
    <property type="entry name" value="ATP_synt_epsi"/>
    <property type="match status" value="1"/>
</dbReference>
<protein>
    <submittedName>
        <fullName evidence="9">ATP synthase epsilon chain, sodium ion specific</fullName>
    </submittedName>
</protein>
<dbReference type="GO" id="GO:0045259">
    <property type="term" value="C:proton-transporting ATP synthase complex"/>
    <property type="evidence" value="ECO:0007669"/>
    <property type="project" value="UniProtKB-KW"/>
</dbReference>
<keyword evidence="7" id="KW-0066">ATP synthesis</keyword>
<reference evidence="9" key="1">
    <citation type="submission" date="2019-08" db="EMBL/GenBank/DDBJ databases">
        <authorList>
            <person name="Kucharzyk K."/>
            <person name="Murdoch R.W."/>
            <person name="Higgins S."/>
            <person name="Loffler F."/>
        </authorList>
    </citation>
    <scope>NUCLEOTIDE SEQUENCE</scope>
</reference>
<sequence length="140" mass="15265">MAKLMQLEVITPDKSLLVRQDVSYVLAETVIGGVGILANHAPLIATLTEGPLKYQDETGALHFVYVEGGFMEVGNNKVTILSVDAEDAADIDVEKNQHRVEAAQKKLANLEPTTDIVAAAKRLRCAKARLKTVERAQARR</sequence>
<gene>
    <name evidence="9" type="primary">atpC_10</name>
    <name evidence="9" type="ORF">SDC9_22516</name>
</gene>
<evidence type="ECO:0000256" key="1">
    <source>
        <dbReference type="ARBA" id="ARBA00004170"/>
    </source>
</evidence>
<evidence type="ECO:0000256" key="6">
    <source>
        <dbReference type="ARBA" id="ARBA00023196"/>
    </source>
</evidence>
<dbReference type="CDD" id="cd12152">
    <property type="entry name" value="F1-ATPase_delta"/>
    <property type="match status" value="1"/>
</dbReference>
<evidence type="ECO:0000256" key="2">
    <source>
        <dbReference type="ARBA" id="ARBA00005712"/>
    </source>
</evidence>
<dbReference type="InterPro" id="IPR001469">
    <property type="entry name" value="ATP_synth_F1_dsu/esu"/>
</dbReference>
<dbReference type="Pfam" id="PF02823">
    <property type="entry name" value="ATP-synt_DE_N"/>
    <property type="match status" value="1"/>
</dbReference>
<evidence type="ECO:0000313" key="9">
    <source>
        <dbReference type="EMBL" id="MPL76670.1"/>
    </source>
</evidence>
<dbReference type="PANTHER" id="PTHR13822">
    <property type="entry name" value="ATP SYNTHASE DELTA/EPSILON CHAIN"/>
    <property type="match status" value="1"/>
</dbReference>